<dbReference type="GO" id="GO:0016020">
    <property type="term" value="C:membrane"/>
    <property type="evidence" value="ECO:0007669"/>
    <property type="project" value="InterPro"/>
</dbReference>
<dbReference type="Proteomes" id="UP000029481">
    <property type="component" value="Chromosome"/>
</dbReference>
<dbReference type="RefSeq" id="WP_038480689.1">
    <property type="nucleotide sequence ID" value="NZ_CP009451.1"/>
</dbReference>
<comment type="similarity">
    <text evidence="1">Belongs to the MlaA family.</text>
</comment>
<dbReference type="PANTHER" id="PTHR30035:SF3">
    <property type="entry name" value="INTERMEMBRANE PHOSPHOLIPID TRANSPORT SYSTEM LIPOPROTEIN MLAA"/>
    <property type="match status" value="1"/>
</dbReference>
<sequence length="252" mass="27880">MNFRLTGLALATTVLVGCASSGSQEPQGRSDPLEGFNRSMFNFNYNVLDPYVLRPVAVAWRDYVPVPARNGLSNFTSNLEEPATMVNYFVQGDPYQGMVHFTRFFLNTLLGMGGFIDVAGMANPKLQRVEPHRFGSTLGHYGAGYGPYVMLPGYGSFTLREDGGDFADTLYPVLSWLTWPMSIGKWTVEGIETRAQLLDSDGLLRQSADPYVTVREAYFQRHDFLANGGQLKPEANPNAAAIQDDLKDIDSQ</sequence>
<keyword evidence="4" id="KW-1185">Reference proteome</keyword>
<dbReference type="OrthoDB" id="9785326at2"/>
<organism evidence="3 4">
    <name type="scientific">Cedecea neteri</name>
    <dbReference type="NCBI Taxonomy" id="158822"/>
    <lineage>
        <taxon>Bacteria</taxon>
        <taxon>Pseudomonadati</taxon>
        <taxon>Pseudomonadota</taxon>
        <taxon>Gammaproteobacteria</taxon>
        <taxon>Enterobacterales</taxon>
        <taxon>Enterobacteriaceae</taxon>
        <taxon>Cedecea</taxon>
    </lineage>
</organism>
<name>A0A089Q1T8_9ENTR</name>
<dbReference type="NCBIfam" id="NF011672">
    <property type="entry name" value="PRK15091.1"/>
    <property type="match status" value="1"/>
</dbReference>
<dbReference type="InterPro" id="IPR007428">
    <property type="entry name" value="MlaA"/>
</dbReference>
<evidence type="ECO:0000256" key="2">
    <source>
        <dbReference type="ARBA" id="ARBA00022729"/>
    </source>
</evidence>
<reference evidence="3 4" key="1">
    <citation type="submission" date="2014-09" db="EMBL/GenBank/DDBJ databases">
        <title>Cedecea neteri SSMD04 Genome Sequencing.</title>
        <authorList>
            <person name="Tan J.-Y."/>
        </authorList>
    </citation>
    <scope>NUCLEOTIDE SEQUENCE [LARGE SCALE GENOMIC DNA]</scope>
    <source>
        <strain evidence="3 4">SSMD04</strain>
    </source>
</reference>
<dbReference type="PROSITE" id="PS51257">
    <property type="entry name" value="PROKAR_LIPOPROTEIN"/>
    <property type="match status" value="1"/>
</dbReference>
<evidence type="ECO:0000256" key="1">
    <source>
        <dbReference type="ARBA" id="ARBA00010634"/>
    </source>
</evidence>
<protein>
    <submittedName>
        <fullName evidence="3">ABC transporter permease</fullName>
    </submittedName>
</protein>
<gene>
    <name evidence="3" type="ORF">JT31_19160</name>
</gene>
<dbReference type="Pfam" id="PF04333">
    <property type="entry name" value="MlaA"/>
    <property type="match status" value="1"/>
</dbReference>
<proteinExistence type="inferred from homology"/>
<evidence type="ECO:0000313" key="3">
    <source>
        <dbReference type="EMBL" id="AIR06652.1"/>
    </source>
</evidence>
<dbReference type="PANTHER" id="PTHR30035">
    <property type="entry name" value="LIPOPROTEIN VACJ-RELATED"/>
    <property type="match status" value="1"/>
</dbReference>
<dbReference type="PRINTS" id="PR01805">
    <property type="entry name" value="VACJLIPOPROT"/>
</dbReference>
<keyword evidence="2" id="KW-0732">Signal</keyword>
<dbReference type="KEGG" id="cnt:JT31_19160"/>
<dbReference type="AlphaFoldDB" id="A0A089Q1T8"/>
<dbReference type="GO" id="GO:0120010">
    <property type="term" value="P:intermembrane phospholipid transfer"/>
    <property type="evidence" value="ECO:0007669"/>
    <property type="project" value="TreeGrafter"/>
</dbReference>
<evidence type="ECO:0000313" key="4">
    <source>
        <dbReference type="Proteomes" id="UP000029481"/>
    </source>
</evidence>
<accession>A0A089Q1T8</accession>
<dbReference type="EMBL" id="CP009451">
    <property type="protein sequence ID" value="AIR06652.1"/>
    <property type="molecule type" value="Genomic_DNA"/>
</dbReference>